<keyword evidence="5" id="KW-0677">Repeat</keyword>
<dbReference type="PROSITE" id="PS51125">
    <property type="entry name" value="NHL"/>
    <property type="match status" value="1"/>
</dbReference>
<comment type="cofactor">
    <cofactor evidence="1">
        <name>Zn(2+)</name>
        <dbReference type="ChEBI" id="CHEBI:29105"/>
    </cofactor>
</comment>
<accession>A0ABN2MIS9</accession>
<keyword evidence="6" id="KW-1015">Disulfide bond</keyword>
<evidence type="ECO:0000313" key="10">
    <source>
        <dbReference type="EMBL" id="GAA1827295.1"/>
    </source>
</evidence>
<proteinExistence type="predicted"/>
<dbReference type="InterPro" id="IPR001258">
    <property type="entry name" value="NHL_repeat"/>
</dbReference>
<dbReference type="RefSeq" id="WP_344411496.1">
    <property type="nucleotide sequence ID" value="NZ_BAAAQK010000001.1"/>
</dbReference>
<comment type="caution">
    <text evidence="10">The sequence shown here is derived from an EMBL/GenBank/DDBJ whole genome shotgun (WGS) entry which is preliminary data.</text>
</comment>
<gene>
    <name evidence="10" type="ORF">GCM10009836_01210</name>
</gene>
<keyword evidence="8 10" id="KW-0456">Lyase</keyword>
<evidence type="ECO:0000256" key="2">
    <source>
        <dbReference type="ARBA" id="ARBA00012343"/>
    </source>
</evidence>
<evidence type="ECO:0000256" key="4">
    <source>
        <dbReference type="ARBA" id="ARBA00022729"/>
    </source>
</evidence>
<organism evidence="10 11">
    <name type="scientific">Pseudonocardia ailaonensis</name>
    <dbReference type="NCBI Taxonomy" id="367279"/>
    <lineage>
        <taxon>Bacteria</taxon>
        <taxon>Bacillati</taxon>
        <taxon>Actinomycetota</taxon>
        <taxon>Actinomycetes</taxon>
        <taxon>Pseudonocardiales</taxon>
        <taxon>Pseudonocardiaceae</taxon>
        <taxon>Pseudonocardia</taxon>
    </lineage>
</organism>
<evidence type="ECO:0000256" key="7">
    <source>
        <dbReference type="ARBA" id="ARBA00023180"/>
    </source>
</evidence>
<evidence type="ECO:0000256" key="5">
    <source>
        <dbReference type="ARBA" id="ARBA00022737"/>
    </source>
</evidence>
<evidence type="ECO:0000256" key="6">
    <source>
        <dbReference type="ARBA" id="ARBA00023157"/>
    </source>
</evidence>
<dbReference type="EMBL" id="BAAAQK010000001">
    <property type="protein sequence ID" value="GAA1827295.1"/>
    <property type="molecule type" value="Genomic_DNA"/>
</dbReference>
<protein>
    <recommendedName>
        <fullName evidence="2">peptidylamidoglycolate lyase</fullName>
        <ecNumber evidence="2">4.3.2.5</ecNumber>
    </recommendedName>
</protein>
<dbReference type="PANTHER" id="PTHR10680:SF38">
    <property type="entry name" value="BLL1368 PROTEIN"/>
    <property type="match status" value="1"/>
</dbReference>
<keyword evidence="4" id="KW-0732">Signal</keyword>
<keyword evidence="11" id="KW-1185">Reference proteome</keyword>
<dbReference type="Pfam" id="PF01436">
    <property type="entry name" value="NHL"/>
    <property type="match status" value="1"/>
</dbReference>
<dbReference type="PANTHER" id="PTHR10680">
    <property type="entry name" value="PEPTIDYL-GLYCINE ALPHA-AMIDATING MONOOXYGENASE"/>
    <property type="match status" value="1"/>
</dbReference>
<name>A0ABN2MIS9_9PSEU</name>
<dbReference type="Proteomes" id="UP001500449">
    <property type="component" value="Unassembled WGS sequence"/>
</dbReference>
<evidence type="ECO:0000313" key="11">
    <source>
        <dbReference type="Proteomes" id="UP001500449"/>
    </source>
</evidence>
<dbReference type="SUPFAM" id="SSF63829">
    <property type="entry name" value="Calcium-dependent phosphotriesterase"/>
    <property type="match status" value="1"/>
</dbReference>
<dbReference type="InterPro" id="IPR000720">
    <property type="entry name" value="PHM/PAL"/>
</dbReference>
<keyword evidence="3" id="KW-0479">Metal-binding</keyword>
<dbReference type="EC" id="4.3.2.5" evidence="2"/>
<dbReference type="Gene3D" id="2.120.10.30">
    <property type="entry name" value="TolB, C-terminal domain"/>
    <property type="match status" value="1"/>
</dbReference>
<evidence type="ECO:0000256" key="8">
    <source>
        <dbReference type="ARBA" id="ARBA00023239"/>
    </source>
</evidence>
<dbReference type="PRINTS" id="PR00790">
    <property type="entry name" value="PAMONOXGNASE"/>
</dbReference>
<feature type="repeat" description="NHL" evidence="9">
    <location>
        <begin position="162"/>
        <end position="201"/>
    </location>
</feature>
<evidence type="ECO:0000256" key="9">
    <source>
        <dbReference type="PROSITE-ProRule" id="PRU00504"/>
    </source>
</evidence>
<sequence>MTDTTTVLDTYRETPGWPPLADGATFAGDAAAVALGADERLYVFNRGPQRMVVLEPDGTYAGGWGTAADYARPHGVTPCADGDLLLVDAGSHVVDKVRTDGTRVLRLGEHGRPSPAYSGEPFNQPTDAAEHPLTREIFVSDGYGNSRIHRYDADGRHILSWGEPGSGPAQLSNPHGLCLLDDDHVAVCDRENYRIQVFDLGGTLQDTWHWHHPSTIRRSGDLLFVGELGVPAYMHGSIPDMGCCVSVATLDGTLVGRLGGRFPGVQEGRFLCPHGMAVTADGVLYVAEVNAVYLEALGLPVPPHEELHCLRRWSRS</sequence>
<dbReference type="GO" id="GO:0016829">
    <property type="term" value="F:lyase activity"/>
    <property type="evidence" value="ECO:0007669"/>
    <property type="project" value="UniProtKB-KW"/>
</dbReference>
<reference evidence="10 11" key="1">
    <citation type="journal article" date="2019" name="Int. J. Syst. Evol. Microbiol.">
        <title>The Global Catalogue of Microorganisms (GCM) 10K type strain sequencing project: providing services to taxonomists for standard genome sequencing and annotation.</title>
        <authorList>
            <consortium name="The Broad Institute Genomics Platform"/>
            <consortium name="The Broad Institute Genome Sequencing Center for Infectious Disease"/>
            <person name="Wu L."/>
            <person name="Ma J."/>
        </authorList>
    </citation>
    <scope>NUCLEOTIDE SEQUENCE [LARGE SCALE GENOMIC DNA]</scope>
    <source>
        <strain evidence="10 11">JCM 16009</strain>
    </source>
</reference>
<evidence type="ECO:0000256" key="3">
    <source>
        <dbReference type="ARBA" id="ARBA00022723"/>
    </source>
</evidence>
<keyword evidence="7" id="KW-0325">Glycoprotein</keyword>
<dbReference type="InterPro" id="IPR011042">
    <property type="entry name" value="6-blade_b-propeller_TolB-like"/>
</dbReference>
<evidence type="ECO:0000256" key="1">
    <source>
        <dbReference type="ARBA" id="ARBA00001947"/>
    </source>
</evidence>